<dbReference type="PANTHER" id="PTHR23183">
    <property type="entry name" value="NOP14"/>
    <property type="match status" value="1"/>
</dbReference>
<evidence type="ECO:0000256" key="4">
    <source>
        <dbReference type="ARBA" id="ARBA00022552"/>
    </source>
</evidence>
<feature type="compositionally biased region" description="Acidic residues" evidence="7">
    <location>
        <begin position="152"/>
        <end position="165"/>
    </location>
</feature>
<evidence type="ECO:0000256" key="5">
    <source>
        <dbReference type="ARBA" id="ARBA00023242"/>
    </source>
</evidence>
<feature type="region of interest" description="Disordered" evidence="7">
    <location>
        <begin position="1"/>
        <end position="41"/>
    </location>
</feature>
<dbReference type="InterPro" id="IPR007276">
    <property type="entry name" value="Nop14"/>
</dbReference>
<evidence type="ECO:0000256" key="3">
    <source>
        <dbReference type="ARBA" id="ARBA00022517"/>
    </source>
</evidence>
<evidence type="ECO:0000313" key="8">
    <source>
        <dbReference type="EMBL" id="KAK1293044.1"/>
    </source>
</evidence>
<accession>A0AAV9CX24</accession>
<feature type="compositionally biased region" description="Acidic residues" evidence="7">
    <location>
        <begin position="387"/>
        <end position="401"/>
    </location>
</feature>
<reference evidence="8" key="2">
    <citation type="submission" date="2023-06" db="EMBL/GenBank/DDBJ databases">
        <authorList>
            <person name="Ma L."/>
            <person name="Liu K.-W."/>
            <person name="Li Z."/>
            <person name="Hsiao Y.-Y."/>
            <person name="Qi Y."/>
            <person name="Fu T."/>
            <person name="Tang G."/>
            <person name="Zhang D."/>
            <person name="Sun W.-H."/>
            <person name="Liu D.-K."/>
            <person name="Li Y."/>
            <person name="Chen G.-Z."/>
            <person name="Liu X.-D."/>
            <person name="Liao X.-Y."/>
            <person name="Jiang Y.-T."/>
            <person name="Yu X."/>
            <person name="Hao Y."/>
            <person name="Huang J."/>
            <person name="Zhao X.-W."/>
            <person name="Ke S."/>
            <person name="Chen Y.-Y."/>
            <person name="Wu W.-L."/>
            <person name="Hsu J.-L."/>
            <person name="Lin Y.-F."/>
            <person name="Huang M.-D."/>
            <person name="Li C.-Y."/>
            <person name="Huang L."/>
            <person name="Wang Z.-W."/>
            <person name="Zhao X."/>
            <person name="Zhong W.-Y."/>
            <person name="Peng D.-H."/>
            <person name="Ahmad S."/>
            <person name="Lan S."/>
            <person name="Zhang J.-S."/>
            <person name="Tsai W.-C."/>
            <person name="Van De Peer Y."/>
            <person name="Liu Z.-J."/>
        </authorList>
    </citation>
    <scope>NUCLEOTIDE SEQUENCE</scope>
    <source>
        <strain evidence="8">CP</strain>
        <tissue evidence="8">Leaves</tissue>
    </source>
</reference>
<keyword evidence="5" id="KW-0539">Nucleus</keyword>
<sequence length="835" mass="96049">MTKQQGKQKQKKKRAKHLLSGPEAVAMKAASEKPAKGNNPFETIWSRRKFDIVGKKRRGEERRVGLARSQAIEKRKKTLLKEYERSGKSSVFMDNRIGEQDEALGEFDKAILRFQHERQLKLKRKGKYNLSDGEEEDSENFQEASLSRRDDFDEEILPEDDDDSVFAEIGGRDDEHETTIEEDKVGSNWWASMLLKDGEGWKSWKKILENNLIEDTAVHRGSHDHGMYNPSKNLLQDEDENNHKTKKQVMEEIISKSKFYKAQKAKDKEEDESLMEKLDNDFTSLAQSEALLHLTQPNKMNALKSLLKSNIKKPVKEGVPVPAGENREATVKEQPDAYDRLVREMVMDMRARPSDRLKTVEEIAQEERERLELLEEERKKRMLASDESGDESDDEKDDGGEDLDRPEKLRSLSGDDLGDSFSSEKMLANKKGWVDEIIEREDMDHTEDEEDGSSEGSQSEDDQGDNDDDEDSDSAGSDSDDENRDLLSVKNWEQSDDDNLSTDEEEEAKDERGMKKVEDDGSSKKDKQEVLPGSKKSSESAKPPSAKQETLPFVIEAPTSLTELSSLLDNRLPNKSRKFYPEVITFLQTLLLSVTERETVLHQQHQVDNLMELKLKPWLCLHSPVSEVSPLDFLKIMELPADSPVFGSDAFKASVLFSVIETIRGYVDLYEEFSSFPEIFSPVSSLIQEVQKQDNLPNSLLETIDDVVQLIKKKVYEHHTSREPLQMRKQKPVPIRLLNPKFEEDFVKGRDYDPDRERVERRKLNKLLKREAKGAARELRKDNHFLFGVKEREQRLLEEERTEKYGKALAFLQEQEHAFKSGQLGKGKGGRKRRR</sequence>
<keyword evidence="4" id="KW-0698">rRNA processing</keyword>
<evidence type="ECO:0000313" key="9">
    <source>
        <dbReference type="Proteomes" id="UP001180020"/>
    </source>
</evidence>
<dbReference type="Pfam" id="PF04147">
    <property type="entry name" value="Nop14"/>
    <property type="match status" value="2"/>
</dbReference>
<dbReference type="EMBL" id="JAUJYO010000017">
    <property type="protein sequence ID" value="KAK1293044.1"/>
    <property type="molecule type" value="Genomic_DNA"/>
</dbReference>
<feature type="compositionally biased region" description="Basic residues" evidence="7">
    <location>
        <begin position="1"/>
        <end position="17"/>
    </location>
</feature>
<feature type="region of interest" description="Disordered" evidence="7">
    <location>
        <begin position="372"/>
        <end position="554"/>
    </location>
</feature>
<dbReference type="GO" id="GO:0030490">
    <property type="term" value="P:maturation of SSU-rRNA"/>
    <property type="evidence" value="ECO:0007669"/>
    <property type="project" value="TreeGrafter"/>
</dbReference>
<evidence type="ECO:0000256" key="1">
    <source>
        <dbReference type="ARBA" id="ARBA00004604"/>
    </source>
</evidence>
<feature type="compositionally biased region" description="Low complexity" evidence="7">
    <location>
        <begin position="411"/>
        <end position="423"/>
    </location>
</feature>
<dbReference type="Proteomes" id="UP001180020">
    <property type="component" value="Unassembled WGS sequence"/>
</dbReference>
<keyword evidence="9" id="KW-1185">Reference proteome</keyword>
<feature type="compositionally biased region" description="Basic and acidic residues" evidence="7">
    <location>
        <begin position="509"/>
        <end position="529"/>
    </location>
</feature>
<evidence type="ECO:0008006" key="10">
    <source>
        <dbReference type="Google" id="ProtNLM"/>
    </source>
</evidence>
<protein>
    <recommendedName>
        <fullName evidence="10">Nucleolar protein 14</fullName>
    </recommendedName>
</protein>
<dbReference type="GO" id="GO:0030692">
    <property type="term" value="C:Noc4p-Nop14p complex"/>
    <property type="evidence" value="ECO:0007669"/>
    <property type="project" value="TreeGrafter"/>
</dbReference>
<feature type="compositionally biased region" description="Acidic residues" evidence="7">
    <location>
        <begin position="494"/>
        <end position="508"/>
    </location>
</feature>
<evidence type="ECO:0000256" key="7">
    <source>
        <dbReference type="SAM" id="MobiDB-lite"/>
    </source>
</evidence>
<feature type="compositionally biased region" description="Acidic residues" evidence="7">
    <location>
        <begin position="436"/>
        <end position="483"/>
    </location>
</feature>
<feature type="compositionally biased region" description="Basic and acidic residues" evidence="7">
    <location>
        <begin position="170"/>
        <end position="181"/>
    </location>
</feature>
<dbReference type="AlphaFoldDB" id="A0AAV9CX24"/>
<evidence type="ECO:0000256" key="6">
    <source>
        <dbReference type="ARBA" id="ARBA00024695"/>
    </source>
</evidence>
<proteinExistence type="inferred from homology"/>
<reference evidence="8" key="1">
    <citation type="journal article" date="2023" name="Nat. Commun.">
        <title>Diploid and tetraploid genomes of Acorus and the evolution of monocots.</title>
        <authorList>
            <person name="Ma L."/>
            <person name="Liu K.W."/>
            <person name="Li Z."/>
            <person name="Hsiao Y.Y."/>
            <person name="Qi Y."/>
            <person name="Fu T."/>
            <person name="Tang G.D."/>
            <person name="Zhang D."/>
            <person name="Sun W.H."/>
            <person name="Liu D.K."/>
            <person name="Li Y."/>
            <person name="Chen G.Z."/>
            <person name="Liu X.D."/>
            <person name="Liao X.Y."/>
            <person name="Jiang Y.T."/>
            <person name="Yu X."/>
            <person name="Hao Y."/>
            <person name="Huang J."/>
            <person name="Zhao X.W."/>
            <person name="Ke S."/>
            <person name="Chen Y.Y."/>
            <person name="Wu W.L."/>
            <person name="Hsu J.L."/>
            <person name="Lin Y.F."/>
            <person name="Huang M.D."/>
            <person name="Li C.Y."/>
            <person name="Huang L."/>
            <person name="Wang Z.W."/>
            <person name="Zhao X."/>
            <person name="Zhong W.Y."/>
            <person name="Peng D.H."/>
            <person name="Ahmad S."/>
            <person name="Lan S."/>
            <person name="Zhang J.S."/>
            <person name="Tsai W.C."/>
            <person name="Van de Peer Y."/>
            <person name="Liu Z.J."/>
        </authorList>
    </citation>
    <scope>NUCLEOTIDE SEQUENCE</scope>
    <source>
        <strain evidence="8">CP</strain>
    </source>
</reference>
<keyword evidence="3" id="KW-0690">Ribosome biogenesis</keyword>
<organism evidence="8 9">
    <name type="scientific">Acorus calamus</name>
    <name type="common">Sweet flag</name>
    <dbReference type="NCBI Taxonomy" id="4465"/>
    <lineage>
        <taxon>Eukaryota</taxon>
        <taxon>Viridiplantae</taxon>
        <taxon>Streptophyta</taxon>
        <taxon>Embryophyta</taxon>
        <taxon>Tracheophyta</taxon>
        <taxon>Spermatophyta</taxon>
        <taxon>Magnoliopsida</taxon>
        <taxon>Liliopsida</taxon>
        <taxon>Acoraceae</taxon>
        <taxon>Acorus</taxon>
    </lineage>
</organism>
<dbReference type="PANTHER" id="PTHR23183:SF0">
    <property type="entry name" value="NUCLEOLAR PROTEIN 14"/>
    <property type="match status" value="1"/>
</dbReference>
<gene>
    <name evidence="8" type="ORF">QJS10_CPB17g02100</name>
</gene>
<comment type="caution">
    <text evidence="8">The sequence shown here is derived from an EMBL/GenBank/DDBJ whole genome shotgun (WGS) entry which is preliminary data.</text>
</comment>
<comment type="function">
    <text evidence="6">Involved in nucleolar processing of pre-18S ribosomal RNA. Has a role in the nuclear export of 40S pre-ribosomal subunit to the cytoplasm.</text>
</comment>
<feature type="region of interest" description="Disordered" evidence="7">
    <location>
        <begin position="816"/>
        <end position="835"/>
    </location>
</feature>
<comment type="similarity">
    <text evidence="2">Belongs to the NOP14 family.</text>
</comment>
<dbReference type="GO" id="GO:0032040">
    <property type="term" value="C:small-subunit processome"/>
    <property type="evidence" value="ECO:0007669"/>
    <property type="project" value="InterPro"/>
</dbReference>
<name>A0AAV9CX24_ACOCL</name>
<evidence type="ECO:0000256" key="2">
    <source>
        <dbReference type="ARBA" id="ARBA00007466"/>
    </source>
</evidence>
<feature type="region of interest" description="Disordered" evidence="7">
    <location>
        <begin position="125"/>
        <end position="181"/>
    </location>
</feature>
<comment type="subcellular location">
    <subcellularLocation>
        <location evidence="1">Nucleus</location>
        <location evidence="1">Nucleolus</location>
    </subcellularLocation>
</comment>